<proteinExistence type="predicted"/>
<gene>
    <name evidence="1" type="ORF">KBTEX_04449</name>
</gene>
<evidence type="ECO:0000313" key="1">
    <source>
        <dbReference type="EMBL" id="QEA08079.1"/>
    </source>
</evidence>
<reference evidence="1" key="1">
    <citation type="submission" date="2019-06" db="EMBL/GenBank/DDBJ databases">
        <authorList>
            <person name="Murdoch R.W."/>
            <person name="Fathepure B."/>
        </authorList>
    </citation>
    <scope>NUCLEOTIDE SEQUENCE</scope>
</reference>
<organism evidence="1">
    <name type="scientific">uncultured organism</name>
    <dbReference type="NCBI Taxonomy" id="155900"/>
    <lineage>
        <taxon>unclassified sequences</taxon>
        <taxon>environmental samples</taxon>
    </lineage>
</organism>
<sequence length="78" mass="9497">MLNEAHRPLQYKFSHLNMIFRCFIKRRTDDIPVNRAFDVRHLFGAFIDKQHDQLGIRMIGRHTVGNIFKEHRFSCLWR</sequence>
<protein>
    <submittedName>
        <fullName evidence="1">Uncharacterized protein</fullName>
    </submittedName>
</protein>
<dbReference type="EMBL" id="MN079778">
    <property type="protein sequence ID" value="QEA08079.1"/>
    <property type="molecule type" value="Genomic_DNA"/>
</dbReference>
<dbReference type="AlphaFoldDB" id="A0A5B8RG85"/>
<accession>A0A5B8RG85</accession>
<name>A0A5B8RG85_9ZZZZ</name>